<dbReference type="SUPFAM" id="SSF69593">
    <property type="entry name" value="Glycerol-3-phosphate (1)-acyltransferase"/>
    <property type="match status" value="1"/>
</dbReference>
<evidence type="ECO:0000313" key="7">
    <source>
        <dbReference type="EMBL" id="KDN52125.1"/>
    </source>
</evidence>
<accession>A0A066WNC0</accession>
<feature type="domain" description="Phospholipid/glycerol acyltransferase" evidence="6">
    <location>
        <begin position="134"/>
        <end position="283"/>
    </location>
</feature>
<feature type="transmembrane region" description="Helical" evidence="5">
    <location>
        <begin position="32"/>
        <end position="55"/>
    </location>
</feature>
<evidence type="ECO:0000256" key="4">
    <source>
        <dbReference type="SAM" id="MobiDB-lite"/>
    </source>
</evidence>
<dbReference type="STRING" id="1037660.A0A066WNC0"/>
<keyword evidence="3 7" id="KW-0012">Acyltransferase</keyword>
<keyword evidence="5" id="KW-1133">Transmembrane helix</keyword>
<dbReference type="GO" id="GO:0016746">
    <property type="term" value="F:acyltransferase activity"/>
    <property type="evidence" value="ECO:0007669"/>
    <property type="project" value="UniProtKB-KW"/>
</dbReference>
<dbReference type="EMBL" id="JMSN01000013">
    <property type="protein sequence ID" value="KDN52125.1"/>
    <property type="molecule type" value="Genomic_DNA"/>
</dbReference>
<keyword evidence="5" id="KW-0812">Transmembrane</keyword>
<feature type="transmembrane region" description="Helical" evidence="5">
    <location>
        <begin position="146"/>
        <end position="166"/>
    </location>
</feature>
<dbReference type="InParanoid" id="A0A066WNC0"/>
<dbReference type="PANTHER" id="PTHR10983">
    <property type="entry name" value="1-ACYLGLYCEROL-3-PHOSPHATE ACYLTRANSFERASE-RELATED"/>
    <property type="match status" value="1"/>
</dbReference>
<keyword evidence="8" id="KW-1185">Reference proteome</keyword>
<gene>
    <name evidence="7" type="ORF">K437DRAFT_254495</name>
</gene>
<dbReference type="GO" id="GO:0036149">
    <property type="term" value="P:phosphatidylinositol acyl-chain remodeling"/>
    <property type="evidence" value="ECO:0007669"/>
    <property type="project" value="TreeGrafter"/>
</dbReference>
<comment type="caution">
    <text evidence="7">The sequence shown here is derived from an EMBL/GenBank/DDBJ whole genome shotgun (WGS) entry which is preliminary data.</text>
</comment>
<feature type="compositionally biased region" description="Basic and acidic residues" evidence="4">
    <location>
        <begin position="392"/>
        <end position="401"/>
    </location>
</feature>
<proteinExistence type="inferred from homology"/>
<organism evidence="7 8">
    <name type="scientific">Tilletiaria anomala (strain ATCC 24038 / CBS 436.72 / UBC 951)</name>
    <dbReference type="NCBI Taxonomy" id="1037660"/>
    <lineage>
        <taxon>Eukaryota</taxon>
        <taxon>Fungi</taxon>
        <taxon>Dikarya</taxon>
        <taxon>Basidiomycota</taxon>
        <taxon>Ustilaginomycotina</taxon>
        <taxon>Exobasidiomycetes</taxon>
        <taxon>Georgefischeriales</taxon>
        <taxon>Tilletiariaceae</taxon>
        <taxon>Tilletiaria</taxon>
    </lineage>
</organism>
<dbReference type="Pfam" id="PF16076">
    <property type="entry name" value="Acyltransf_C"/>
    <property type="match status" value="1"/>
</dbReference>
<dbReference type="HOGENOM" id="CLU_041844_3_1_1"/>
<dbReference type="CDD" id="cd07990">
    <property type="entry name" value="LPLAT_LCLAT1-like"/>
    <property type="match status" value="1"/>
</dbReference>
<name>A0A066WNC0_TILAU</name>
<dbReference type="InterPro" id="IPR032098">
    <property type="entry name" value="Acyltransf_C"/>
</dbReference>
<evidence type="ECO:0000256" key="1">
    <source>
        <dbReference type="ARBA" id="ARBA00008655"/>
    </source>
</evidence>
<evidence type="ECO:0000259" key="6">
    <source>
        <dbReference type="SMART" id="SM00563"/>
    </source>
</evidence>
<evidence type="ECO:0000256" key="3">
    <source>
        <dbReference type="ARBA" id="ARBA00023315"/>
    </source>
</evidence>
<comment type="similarity">
    <text evidence="1">Belongs to the 1-acyl-sn-glycerol-3-phosphate acyltransferase family.</text>
</comment>
<dbReference type="RefSeq" id="XP_013244980.1">
    <property type="nucleotide sequence ID" value="XM_013389526.1"/>
</dbReference>
<dbReference type="GeneID" id="25263886"/>
<dbReference type="AlphaFoldDB" id="A0A066WNC0"/>
<feature type="region of interest" description="Disordered" evidence="4">
    <location>
        <begin position="378"/>
        <end position="401"/>
    </location>
</feature>
<dbReference type="FunCoup" id="A0A066WNC0">
    <property type="interactions" value="266"/>
</dbReference>
<dbReference type="InterPro" id="IPR002123">
    <property type="entry name" value="Plipid/glycerol_acylTrfase"/>
</dbReference>
<protein>
    <submittedName>
        <fullName evidence="7">Acyltransferase-domain-containing protein</fullName>
    </submittedName>
</protein>
<dbReference type="PANTHER" id="PTHR10983:SF16">
    <property type="entry name" value="LYSOCARDIOLIPIN ACYLTRANSFERASE 1"/>
    <property type="match status" value="1"/>
</dbReference>
<dbReference type="OrthoDB" id="189226at2759"/>
<reference evidence="7 8" key="1">
    <citation type="submission" date="2014-05" db="EMBL/GenBank/DDBJ databases">
        <title>Draft genome sequence of a rare smut relative, Tilletiaria anomala UBC 951.</title>
        <authorList>
            <consortium name="DOE Joint Genome Institute"/>
            <person name="Toome M."/>
            <person name="Kuo A."/>
            <person name="Henrissat B."/>
            <person name="Lipzen A."/>
            <person name="Tritt A."/>
            <person name="Yoshinaga Y."/>
            <person name="Zane M."/>
            <person name="Barry K."/>
            <person name="Grigoriev I.V."/>
            <person name="Spatafora J.W."/>
            <person name="Aimea M.C."/>
        </authorList>
    </citation>
    <scope>NUCLEOTIDE SEQUENCE [LARGE SCALE GENOMIC DNA]</scope>
    <source>
        <strain evidence="7 8">UBC 951</strain>
    </source>
</reference>
<sequence length="493" mass="54858">MPSPVLAATSAARNHMLPIASRTSRSHWLQTLVFGIFFNVAIIALNTSQFIFLPLSFLPSTQPLYEKFVAYTKHSFGVLLVSISQLFAPTTIVLSFTDAQGRPIDAQKFVIRDENRRGPDGLGTVTQVKMPDRSVWISNHQVYVDWLYLWCVAYYANMADSIIIILKASLKKVPFVGWGMQFFRFIFLARNWQADRMPLAKHLSFLAERSHSQHDKTDKKRQDDNVADAKAARASPAKLLLLIFPEGTIFTANTKAQSDKYAQKMGYKNELKYTVLPRSTGLLFCLRALAADIDDLWLVDYTIGYPGIAPTGYGEDYYTLRSVFMQGVPPPRVHLNCIMTRVTAPDDGAKSGPSVDSMATLGGSVAAAAVGTDALADHPPLGRLASSGKASGTKENEPTKEEQECFAAWLRERWAVKDRLMDSFNRDGDFVHGAYTRRLQRDGTQGLEKLITPQFFEIPVELRSPLELGHAFVWGLPVWVAAGVIQGYKALKG</sequence>
<keyword evidence="2 7" id="KW-0808">Transferase</keyword>
<evidence type="ECO:0000313" key="8">
    <source>
        <dbReference type="Proteomes" id="UP000027361"/>
    </source>
</evidence>
<dbReference type="GO" id="GO:0005783">
    <property type="term" value="C:endoplasmic reticulum"/>
    <property type="evidence" value="ECO:0007669"/>
    <property type="project" value="TreeGrafter"/>
</dbReference>
<dbReference type="OMA" id="CVAYYAN"/>
<dbReference type="SMART" id="SM00563">
    <property type="entry name" value="PlsC"/>
    <property type="match status" value="1"/>
</dbReference>
<dbReference type="Pfam" id="PF01553">
    <property type="entry name" value="Acyltransferase"/>
    <property type="match status" value="1"/>
</dbReference>
<evidence type="ECO:0000256" key="2">
    <source>
        <dbReference type="ARBA" id="ARBA00022679"/>
    </source>
</evidence>
<feature type="transmembrane region" description="Helical" evidence="5">
    <location>
        <begin position="76"/>
        <end position="96"/>
    </location>
</feature>
<dbReference type="Proteomes" id="UP000027361">
    <property type="component" value="Unassembled WGS sequence"/>
</dbReference>
<evidence type="ECO:0000256" key="5">
    <source>
        <dbReference type="SAM" id="Phobius"/>
    </source>
</evidence>
<keyword evidence="5" id="KW-0472">Membrane</keyword>